<keyword evidence="7" id="KW-1278">Translocase</keyword>
<dbReference type="PANTHER" id="PTHR43079">
    <property type="entry name" value="PROBABLE CADMIUM/ZINC-TRANSPORTING ATPASE HMA1"/>
    <property type="match status" value="1"/>
</dbReference>
<dbReference type="GO" id="GO:0046872">
    <property type="term" value="F:metal ion binding"/>
    <property type="evidence" value="ECO:0007669"/>
    <property type="project" value="UniProtKB-KW"/>
</dbReference>
<evidence type="ECO:0000313" key="9">
    <source>
        <dbReference type="Proteomes" id="UP000189229"/>
    </source>
</evidence>
<organism evidence="8 9">
    <name type="scientific">Mycobacterium kansasii</name>
    <dbReference type="NCBI Taxonomy" id="1768"/>
    <lineage>
        <taxon>Bacteria</taxon>
        <taxon>Bacillati</taxon>
        <taxon>Actinomycetota</taxon>
        <taxon>Actinomycetes</taxon>
        <taxon>Mycobacteriales</taxon>
        <taxon>Mycobacteriaceae</taxon>
        <taxon>Mycobacterium</taxon>
    </lineage>
</organism>
<dbReference type="AlphaFoldDB" id="A0A1V3WZD2"/>
<dbReference type="EMBL" id="MVBM01000005">
    <property type="protein sequence ID" value="OOK72289.1"/>
    <property type="molecule type" value="Genomic_DNA"/>
</dbReference>
<dbReference type="PANTHER" id="PTHR43079:SF1">
    <property type="entry name" value="CADMIUM_ZINC-TRANSPORTING ATPASE HMA1, CHLOROPLASTIC-RELATED"/>
    <property type="match status" value="1"/>
</dbReference>
<dbReference type="InterPro" id="IPR051949">
    <property type="entry name" value="Cation_Transport_ATPase"/>
</dbReference>
<evidence type="ECO:0000256" key="2">
    <source>
        <dbReference type="ARBA" id="ARBA00006024"/>
    </source>
</evidence>
<comment type="caution">
    <text evidence="8">The sequence shown here is derived from an EMBL/GenBank/DDBJ whole genome shotgun (WGS) entry which is preliminary data.</text>
</comment>
<dbReference type="GO" id="GO:0005524">
    <property type="term" value="F:ATP binding"/>
    <property type="evidence" value="ECO:0007669"/>
    <property type="project" value="UniProtKB-KW"/>
</dbReference>
<evidence type="ECO:0000313" key="8">
    <source>
        <dbReference type="EMBL" id="OOK72289.1"/>
    </source>
</evidence>
<keyword evidence="4" id="KW-0547">Nucleotide-binding</keyword>
<dbReference type="GO" id="GO:0016020">
    <property type="term" value="C:membrane"/>
    <property type="evidence" value="ECO:0007669"/>
    <property type="project" value="UniProtKB-SubCell"/>
</dbReference>
<keyword evidence="6" id="KW-0460">Magnesium</keyword>
<evidence type="ECO:0000256" key="1">
    <source>
        <dbReference type="ARBA" id="ARBA00004141"/>
    </source>
</evidence>
<evidence type="ECO:0000256" key="7">
    <source>
        <dbReference type="ARBA" id="ARBA00022967"/>
    </source>
</evidence>
<name>A0A1V3WZD2_MYCKA</name>
<dbReference type="Proteomes" id="UP000189229">
    <property type="component" value="Unassembled WGS sequence"/>
</dbReference>
<dbReference type="InterPro" id="IPR023214">
    <property type="entry name" value="HAD_sf"/>
</dbReference>
<evidence type="ECO:0000256" key="6">
    <source>
        <dbReference type="ARBA" id="ARBA00022842"/>
    </source>
</evidence>
<keyword evidence="3" id="KW-0479">Metal-binding</keyword>
<gene>
    <name evidence="8" type="ORF">BZL30_5405</name>
</gene>
<comment type="subcellular location">
    <subcellularLocation>
        <location evidence="1">Membrane</location>
        <topology evidence="1">Multi-pass membrane protein</topology>
    </subcellularLocation>
</comment>
<sequence length="74" mass="8263">MRRLREAGLTRLILLTGDRAEPTREVATILGLDEVYADQSPADKFAAVRAESERAVTVMVGDGVNDAPRWRRPR</sequence>
<dbReference type="SUPFAM" id="SSF56784">
    <property type="entry name" value="HAD-like"/>
    <property type="match status" value="1"/>
</dbReference>
<dbReference type="Pfam" id="PF00702">
    <property type="entry name" value="Hydrolase"/>
    <property type="match status" value="1"/>
</dbReference>
<dbReference type="Gene3D" id="3.40.50.1000">
    <property type="entry name" value="HAD superfamily/HAD-like"/>
    <property type="match status" value="1"/>
</dbReference>
<accession>A0A1V3WZD2</accession>
<dbReference type="InterPro" id="IPR036412">
    <property type="entry name" value="HAD-like_sf"/>
</dbReference>
<evidence type="ECO:0000256" key="3">
    <source>
        <dbReference type="ARBA" id="ARBA00022723"/>
    </source>
</evidence>
<dbReference type="GO" id="GO:0016787">
    <property type="term" value="F:hydrolase activity"/>
    <property type="evidence" value="ECO:0007669"/>
    <property type="project" value="UniProtKB-KW"/>
</dbReference>
<comment type="similarity">
    <text evidence="2">Belongs to the cation transport ATPase (P-type) (TC 3.A.3) family. Type IB subfamily.</text>
</comment>
<keyword evidence="5" id="KW-0067">ATP-binding</keyword>
<proteinExistence type="inferred from homology"/>
<reference evidence="8 9" key="1">
    <citation type="submission" date="2017-02" db="EMBL/GenBank/DDBJ databases">
        <title>Complete genome sequences of Mycobacterium kansasii strains isolated from rhesus macaques.</title>
        <authorList>
            <person name="Panda A."/>
            <person name="Nagaraj S."/>
            <person name="Zhao X."/>
            <person name="Tettelin H."/>
            <person name="Detolla L.J."/>
        </authorList>
    </citation>
    <scope>NUCLEOTIDE SEQUENCE [LARGE SCALE GENOMIC DNA]</scope>
    <source>
        <strain evidence="8 9">11-3813</strain>
    </source>
</reference>
<keyword evidence="8" id="KW-0378">Hydrolase</keyword>
<evidence type="ECO:0000256" key="5">
    <source>
        <dbReference type="ARBA" id="ARBA00022840"/>
    </source>
</evidence>
<evidence type="ECO:0000256" key="4">
    <source>
        <dbReference type="ARBA" id="ARBA00022741"/>
    </source>
</evidence>
<protein>
    <submittedName>
        <fullName evidence="8">Haloacid dehalogenase-like hydrolase family protein</fullName>
    </submittedName>
</protein>